<dbReference type="InterPro" id="IPR043472">
    <property type="entry name" value="Macro_dom-like"/>
</dbReference>
<dbReference type="Proteomes" id="UP000266568">
    <property type="component" value="Unassembled WGS sequence"/>
</dbReference>
<evidence type="ECO:0000256" key="3">
    <source>
        <dbReference type="ARBA" id="ARBA00009528"/>
    </source>
</evidence>
<feature type="binding site" evidence="8">
    <location>
        <position position="255"/>
    </location>
    <ligand>
        <name>Mn(2+)</name>
        <dbReference type="ChEBI" id="CHEBI:29035"/>
        <label>2</label>
    </ligand>
</feature>
<feature type="active site" evidence="8">
    <location>
        <position position="341"/>
    </location>
</feature>
<dbReference type="CDD" id="cd00433">
    <property type="entry name" value="Peptidase_M17"/>
    <property type="match status" value="1"/>
</dbReference>
<dbReference type="NCBIfam" id="NF002074">
    <property type="entry name" value="PRK00913.1-4"/>
    <property type="match status" value="1"/>
</dbReference>
<dbReference type="RefSeq" id="WP_119034346.1">
    <property type="nucleotide sequence ID" value="NZ_QXDC01000002.1"/>
</dbReference>
<keyword evidence="7 8" id="KW-0464">Manganese</keyword>
<dbReference type="PANTHER" id="PTHR11963">
    <property type="entry name" value="LEUCINE AMINOPEPTIDASE-RELATED"/>
    <property type="match status" value="1"/>
</dbReference>
<keyword evidence="4 8" id="KW-0031">Aminopeptidase</keyword>
<evidence type="ECO:0000256" key="7">
    <source>
        <dbReference type="ARBA" id="ARBA00023211"/>
    </source>
</evidence>
<keyword evidence="11" id="KW-1185">Reference proteome</keyword>
<dbReference type="NCBIfam" id="NF002077">
    <property type="entry name" value="PRK00913.2-4"/>
    <property type="match status" value="1"/>
</dbReference>
<dbReference type="PANTHER" id="PTHR11963:SF23">
    <property type="entry name" value="CYTOSOL AMINOPEPTIDASE"/>
    <property type="match status" value="1"/>
</dbReference>
<feature type="binding site" evidence="8">
    <location>
        <position position="339"/>
    </location>
    <ligand>
        <name>Mn(2+)</name>
        <dbReference type="ChEBI" id="CHEBI:29035"/>
        <label>2</label>
    </ligand>
</feature>
<organism evidence="10 11">
    <name type="scientific">Hephaestia caeni</name>
    <dbReference type="NCBI Taxonomy" id="645617"/>
    <lineage>
        <taxon>Bacteria</taxon>
        <taxon>Pseudomonadati</taxon>
        <taxon>Pseudomonadota</taxon>
        <taxon>Alphaproteobacteria</taxon>
        <taxon>Sphingomonadales</taxon>
        <taxon>Sphingomonadaceae</taxon>
        <taxon>Hephaestia</taxon>
    </lineage>
</organism>
<dbReference type="AlphaFoldDB" id="A0A397P8H8"/>
<evidence type="ECO:0000259" key="9">
    <source>
        <dbReference type="PROSITE" id="PS00631"/>
    </source>
</evidence>
<dbReference type="SUPFAM" id="SSF52949">
    <property type="entry name" value="Macro domain-like"/>
    <property type="match status" value="1"/>
</dbReference>
<dbReference type="OrthoDB" id="9809354at2"/>
<dbReference type="Gene3D" id="3.40.220.10">
    <property type="entry name" value="Leucine Aminopeptidase, subunit E, domain 1"/>
    <property type="match status" value="1"/>
</dbReference>
<dbReference type="SUPFAM" id="SSF53187">
    <property type="entry name" value="Zn-dependent exopeptidases"/>
    <property type="match status" value="1"/>
</dbReference>
<dbReference type="Pfam" id="PF02789">
    <property type="entry name" value="Peptidase_M17_N"/>
    <property type="match status" value="1"/>
</dbReference>
<dbReference type="GO" id="GO:0030145">
    <property type="term" value="F:manganese ion binding"/>
    <property type="evidence" value="ECO:0007669"/>
    <property type="project" value="UniProtKB-UniRule"/>
</dbReference>
<keyword evidence="6 8" id="KW-0378">Hydrolase</keyword>
<keyword evidence="8" id="KW-0479">Metal-binding</keyword>
<evidence type="ECO:0000256" key="2">
    <source>
        <dbReference type="ARBA" id="ARBA00000967"/>
    </source>
</evidence>
<keyword evidence="8" id="KW-0963">Cytoplasm</keyword>
<evidence type="ECO:0000256" key="4">
    <source>
        <dbReference type="ARBA" id="ARBA00022438"/>
    </source>
</evidence>
<feature type="binding site" evidence="8">
    <location>
        <position position="337"/>
    </location>
    <ligand>
        <name>Mn(2+)</name>
        <dbReference type="ChEBI" id="CHEBI:29035"/>
        <label>1</label>
    </ligand>
</feature>
<feature type="binding site" evidence="8">
    <location>
        <position position="260"/>
    </location>
    <ligand>
        <name>Mn(2+)</name>
        <dbReference type="ChEBI" id="CHEBI:29035"/>
        <label>1</label>
    </ligand>
</feature>
<comment type="function">
    <text evidence="8">Presumably involved in the processing and regular turnover of intracellular proteins. Catalyzes the removal of unsubstituted N-terminal amino acids from various peptides.</text>
</comment>
<evidence type="ECO:0000256" key="1">
    <source>
        <dbReference type="ARBA" id="ARBA00000135"/>
    </source>
</evidence>
<dbReference type="InterPro" id="IPR008283">
    <property type="entry name" value="Peptidase_M17_N"/>
</dbReference>
<reference evidence="10 11" key="1">
    <citation type="submission" date="2018-08" db="EMBL/GenBank/DDBJ databases">
        <title>Genomic Encyclopedia of Type Strains, Phase IV (KMG-IV): sequencing the most valuable type-strain genomes for metagenomic binning, comparative biology and taxonomic classification.</title>
        <authorList>
            <person name="Goeker M."/>
        </authorList>
    </citation>
    <scope>NUCLEOTIDE SEQUENCE [LARGE SCALE GENOMIC DNA]</scope>
    <source>
        <strain evidence="10 11">DSM 25527</strain>
    </source>
</reference>
<evidence type="ECO:0000256" key="8">
    <source>
        <dbReference type="HAMAP-Rule" id="MF_00181"/>
    </source>
</evidence>
<comment type="subcellular location">
    <subcellularLocation>
        <location evidence="8">Cytoplasm</location>
    </subcellularLocation>
</comment>
<feature type="active site" evidence="8">
    <location>
        <position position="267"/>
    </location>
</feature>
<dbReference type="Pfam" id="PF00883">
    <property type="entry name" value="Peptidase_M17"/>
    <property type="match status" value="1"/>
</dbReference>
<evidence type="ECO:0000256" key="5">
    <source>
        <dbReference type="ARBA" id="ARBA00022670"/>
    </source>
</evidence>
<protein>
    <recommendedName>
        <fullName evidence="8">Probable cytosol aminopeptidase</fullName>
        <ecNumber evidence="8">3.4.11.1</ecNumber>
    </recommendedName>
    <alternativeName>
        <fullName evidence="8">Leucine aminopeptidase</fullName>
        <shortName evidence="8">LAP</shortName>
        <ecNumber evidence="8">3.4.11.10</ecNumber>
    </alternativeName>
    <alternativeName>
        <fullName evidence="8">Leucyl aminopeptidase</fullName>
    </alternativeName>
</protein>
<proteinExistence type="inferred from homology"/>
<dbReference type="InterPro" id="IPR023042">
    <property type="entry name" value="Peptidase_M17_leu_NH2_pept"/>
</dbReference>
<dbReference type="EMBL" id="QXDC01000002">
    <property type="protein sequence ID" value="RIA45860.1"/>
    <property type="molecule type" value="Genomic_DNA"/>
</dbReference>
<feature type="domain" description="Cytosol aminopeptidase" evidence="9">
    <location>
        <begin position="335"/>
        <end position="342"/>
    </location>
</feature>
<dbReference type="InterPro" id="IPR000819">
    <property type="entry name" value="Peptidase_M17_C"/>
</dbReference>
<comment type="catalytic activity">
    <reaction evidence="1 8">
        <text>Release of an N-terminal amino acid, Xaa-|-Yaa-, in which Xaa is preferably Leu, but may be other amino acids including Pro although not Arg or Lys, and Yaa may be Pro. Amino acid amides and methyl esters are also readily hydrolyzed, but rates on arylamides are exceedingly low.</text>
        <dbReference type="EC" id="3.4.11.1"/>
    </reaction>
</comment>
<sequence length="490" mass="51300">MQIQFSAARADADFVVLPVEKDGLARIAFGDLDASAQRVLLAAARAGRFEGEAGAIVEAVVAAGEGVQRVALIGIGAGEADYERAGGALTARYLTSGTTTITVDFGALPGAPAPRAVARFAAGAAQRGWRYDLYRTRLADKAKPTLATITIAGAPAGTDAEWAPREALTQGLSLTRELVTEPANIIYPESFVARVSESVEGLGLEITVLGEDEMRDLGMGALLGVNQGSRRAPRLLALKWNGAGEGDPALALVGKGVTFDTGGISIKPAGGMEDMKWDMGGAGAVVGTMKTLALRKAKANVIGVCGLVENMPDGNAQRPGDVVTSMSGQTIEVINTDAEGRLVLSDALTWVQRTHRPKTIIDLATLTGAMIIALGNEHGGLFSNDDKLAEQLLAAGLASGDKLWRFPLADAYNKLLDSQIADMKNVGPRGAGSITAAQFLKRFVEDGVRWAHLDIAGMVWADKPGATYDKGATGFGVRVLDRFVADNFEQ</sequence>
<dbReference type="PROSITE" id="PS00631">
    <property type="entry name" value="CYTOSOL_AP"/>
    <property type="match status" value="1"/>
</dbReference>
<dbReference type="GO" id="GO:0070006">
    <property type="term" value="F:metalloaminopeptidase activity"/>
    <property type="evidence" value="ECO:0007669"/>
    <property type="project" value="InterPro"/>
</dbReference>
<comment type="catalytic activity">
    <reaction evidence="2 8">
        <text>Release of an N-terminal amino acid, preferentially leucine, but not glutamic or aspartic acids.</text>
        <dbReference type="EC" id="3.4.11.10"/>
    </reaction>
</comment>
<feature type="binding site" evidence="8">
    <location>
        <position position="260"/>
    </location>
    <ligand>
        <name>Mn(2+)</name>
        <dbReference type="ChEBI" id="CHEBI:29035"/>
        <label>2</label>
    </ligand>
</feature>
<comment type="cofactor">
    <cofactor evidence="8">
        <name>Mn(2+)</name>
        <dbReference type="ChEBI" id="CHEBI:29035"/>
    </cofactor>
    <text evidence="8">Binds 2 manganese ions per subunit.</text>
</comment>
<dbReference type="EC" id="3.4.11.1" evidence="8"/>
<comment type="caution">
    <text evidence="10">The sequence shown here is derived from an EMBL/GenBank/DDBJ whole genome shotgun (WGS) entry which is preliminary data.</text>
</comment>
<dbReference type="EC" id="3.4.11.10" evidence="8"/>
<feature type="binding site" evidence="8">
    <location>
        <position position="339"/>
    </location>
    <ligand>
        <name>Mn(2+)</name>
        <dbReference type="ChEBI" id="CHEBI:29035"/>
        <label>1</label>
    </ligand>
</feature>
<gene>
    <name evidence="8" type="primary">pepA</name>
    <name evidence="10" type="ORF">DFR49_0388</name>
</gene>
<dbReference type="PRINTS" id="PR00481">
    <property type="entry name" value="LAMNOPPTDASE"/>
</dbReference>
<evidence type="ECO:0000313" key="11">
    <source>
        <dbReference type="Proteomes" id="UP000266568"/>
    </source>
</evidence>
<dbReference type="NCBIfam" id="NF002075">
    <property type="entry name" value="PRK00913.2-2"/>
    <property type="match status" value="1"/>
</dbReference>
<dbReference type="Gene3D" id="3.40.630.10">
    <property type="entry name" value="Zn peptidases"/>
    <property type="match status" value="1"/>
</dbReference>
<dbReference type="GO" id="GO:0006508">
    <property type="term" value="P:proteolysis"/>
    <property type="evidence" value="ECO:0007669"/>
    <property type="project" value="UniProtKB-KW"/>
</dbReference>
<comment type="similarity">
    <text evidence="3 8">Belongs to the peptidase M17 family.</text>
</comment>
<dbReference type="HAMAP" id="MF_00181">
    <property type="entry name" value="Cytosol_peptidase_M17"/>
    <property type="match status" value="1"/>
</dbReference>
<feature type="binding site" evidence="8">
    <location>
        <position position="278"/>
    </location>
    <ligand>
        <name>Mn(2+)</name>
        <dbReference type="ChEBI" id="CHEBI:29035"/>
        <label>2</label>
    </ligand>
</feature>
<evidence type="ECO:0000256" key="6">
    <source>
        <dbReference type="ARBA" id="ARBA00022801"/>
    </source>
</evidence>
<keyword evidence="5 8" id="KW-0645">Protease</keyword>
<evidence type="ECO:0000313" key="10">
    <source>
        <dbReference type="EMBL" id="RIA45860.1"/>
    </source>
</evidence>
<dbReference type="InterPro" id="IPR011356">
    <property type="entry name" value="Leucine_aapep/pepB"/>
</dbReference>
<name>A0A397P8H8_9SPHN</name>
<accession>A0A397P8H8</accession>
<dbReference type="GO" id="GO:0005737">
    <property type="term" value="C:cytoplasm"/>
    <property type="evidence" value="ECO:0007669"/>
    <property type="project" value="UniProtKB-SubCell"/>
</dbReference>